<dbReference type="AlphaFoldDB" id="A0A1G2IRH8"/>
<keyword evidence="2" id="KW-0472">Membrane</keyword>
<sequence length="222" mass="24865">MQKHFGKAQCGQRGISTLVGIIIIVIVAVILFGGVFAYQYFTKFEAQNSKSETNSNVQNPNVQNETASPALSEVEGWKTYNELDFRFSFKYPATWIVDDGLTINTCCLNIFNYDPVKKQGQFQEKGEVKIQIANYKKSASISLKEFVSYKTYMESNAKATLVEDVKVAGINGIKSNLIGDGTYYLPKSSTEGISIIIFNHPESRETFKGTIDQLLVTFKFTK</sequence>
<keyword evidence="2" id="KW-1133">Transmembrane helix</keyword>
<feature type="transmembrane region" description="Helical" evidence="2">
    <location>
        <begin position="21"/>
        <end position="41"/>
    </location>
</feature>
<feature type="compositionally biased region" description="Polar residues" evidence="1">
    <location>
        <begin position="51"/>
        <end position="69"/>
    </location>
</feature>
<comment type="caution">
    <text evidence="3">The sequence shown here is derived from an EMBL/GenBank/DDBJ whole genome shotgun (WGS) entry which is preliminary data.</text>
</comment>
<proteinExistence type="predicted"/>
<protein>
    <recommendedName>
        <fullName evidence="5">PsbP C-terminal domain-containing protein</fullName>
    </recommendedName>
</protein>
<keyword evidence="2" id="KW-0812">Transmembrane</keyword>
<evidence type="ECO:0000313" key="4">
    <source>
        <dbReference type="Proteomes" id="UP000178632"/>
    </source>
</evidence>
<evidence type="ECO:0000256" key="1">
    <source>
        <dbReference type="SAM" id="MobiDB-lite"/>
    </source>
</evidence>
<dbReference type="EMBL" id="MHPE01000007">
    <property type="protein sequence ID" value="OGZ77499.1"/>
    <property type="molecule type" value="Genomic_DNA"/>
</dbReference>
<accession>A0A1G2IRH8</accession>
<name>A0A1G2IRH8_9BACT</name>
<dbReference type="Proteomes" id="UP000178632">
    <property type="component" value="Unassembled WGS sequence"/>
</dbReference>
<reference evidence="3 4" key="1">
    <citation type="journal article" date="2016" name="Nat. Commun.">
        <title>Thousands of microbial genomes shed light on interconnected biogeochemical processes in an aquifer system.</title>
        <authorList>
            <person name="Anantharaman K."/>
            <person name="Brown C.T."/>
            <person name="Hug L.A."/>
            <person name="Sharon I."/>
            <person name="Castelle C.J."/>
            <person name="Probst A.J."/>
            <person name="Thomas B.C."/>
            <person name="Singh A."/>
            <person name="Wilkins M.J."/>
            <person name="Karaoz U."/>
            <person name="Brodie E.L."/>
            <person name="Williams K.H."/>
            <person name="Hubbard S.S."/>
            <person name="Banfield J.F."/>
        </authorList>
    </citation>
    <scope>NUCLEOTIDE SEQUENCE [LARGE SCALE GENOMIC DNA]</scope>
</reference>
<gene>
    <name evidence="3" type="ORF">A3G45_03155</name>
</gene>
<evidence type="ECO:0000256" key="2">
    <source>
        <dbReference type="SAM" id="Phobius"/>
    </source>
</evidence>
<evidence type="ECO:0000313" key="3">
    <source>
        <dbReference type="EMBL" id="OGZ77499.1"/>
    </source>
</evidence>
<organism evidence="3 4">
    <name type="scientific">Candidatus Staskawiczbacteria bacterium RIFCSPLOWO2_12_FULL_37_15</name>
    <dbReference type="NCBI Taxonomy" id="1802218"/>
    <lineage>
        <taxon>Bacteria</taxon>
        <taxon>Candidatus Staskawicziibacteriota</taxon>
    </lineage>
</organism>
<evidence type="ECO:0008006" key="5">
    <source>
        <dbReference type="Google" id="ProtNLM"/>
    </source>
</evidence>
<feature type="region of interest" description="Disordered" evidence="1">
    <location>
        <begin position="51"/>
        <end position="70"/>
    </location>
</feature>